<accession>A0A9X5E9T2</accession>
<feature type="compositionally biased region" description="Low complexity" evidence="1">
    <location>
        <begin position="140"/>
        <end position="151"/>
    </location>
</feature>
<name>A0A9X5E9T2_9CYAN</name>
<dbReference type="EMBL" id="JTJC03000017">
    <property type="protein sequence ID" value="NHC37960.1"/>
    <property type="molecule type" value="Genomic_DNA"/>
</dbReference>
<feature type="region of interest" description="Disordered" evidence="1">
    <location>
        <begin position="130"/>
        <end position="194"/>
    </location>
</feature>
<evidence type="ECO:0000256" key="1">
    <source>
        <dbReference type="SAM" id="MobiDB-lite"/>
    </source>
</evidence>
<organism evidence="2 3">
    <name type="scientific">Scytonema millei VB511283</name>
    <dbReference type="NCBI Taxonomy" id="1245923"/>
    <lineage>
        <taxon>Bacteria</taxon>
        <taxon>Bacillati</taxon>
        <taxon>Cyanobacteriota</taxon>
        <taxon>Cyanophyceae</taxon>
        <taxon>Nostocales</taxon>
        <taxon>Scytonemataceae</taxon>
        <taxon>Scytonema</taxon>
    </lineage>
</organism>
<keyword evidence="3" id="KW-1185">Reference proteome</keyword>
<dbReference type="AlphaFoldDB" id="A0A9X5E9T2"/>
<dbReference type="OrthoDB" id="512100at2"/>
<dbReference type="InterPro" id="IPR020346">
    <property type="entry name" value="Uncharacterised_15.3kDa"/>
</dbReference>
<dbReference type="Proteomes" id="UP000031532">
    <property type="component" value="Unassembled WGS sequence"/>
</dbReference>
<gene>
    <name evidence="2" type="ORF">QH73_0025615</name>
</gene>
<protein>
    <submittedName>
        <fullName evidence="2">DUF5331 domain-containing protein</fullName>
    </submittedName>
</protein>
<reference evidence="2 3" key="1">
    <citation type="journal article" date="2015" name="Genome Announc.">
        <title>Draft Genome Sequence of the Terrestrial Cyanobacterium Scytonema millei VB511283, Isolated from Eastern India.</title>
        <authorList>
            <person name="Sen D."/>
            <person name="Chandrababunaidu M.M."/>
            <person name="Singh D."/>
            <person name="Sanghi N."/>
            <person name="Ghorai A."/>
            <person name="Mishra G.P."/>
            <person name="Madduluri M."/>
            <person name="Adhikary S.P."/>
            <person name="Tripathy S."/>
        </authorList>
    </citation>
    <scope>NUCLEOTIDE SEQUENCE [LARGE SCALE GENOMIC DNA]</scope>
    <source>
        <strain evidence="2 3">VB511283</strain>
    </source>
</reference>
<feature type="compositionally biased region" description="Basic and acidic residues" evidence="1">
    <location>
        <begin position="176"/>
        <end position="188"/>
    </location>
</feature>
<dbReference type="Pfam" id="PF17265">
    <property type="entry name" value="DUF5331"/>
    <property type="match status" value="1"/>
</dbReference>
<dbReference type="RefSeq" id="WP_052289808.1">
    <property type="nucleotide sequence ID" value="NZ_JTJC03000017.1"/>
</dbReference>
<proteinExistence type="predicted"/>
<sequence length="194" mass="21638">MAFFTDLTASLKQKWVQFFHANHAWIAKQMEVEYVTTPDGGRRPSSNLILGVVSALEPQLAELMIPFTKLNPDLNALIDVLELNFDPEKMQSDRPHNPMGNPHPHNPDTQNSDAQMDALMGMMDDRAESELDALSRGNVPPTTAQATGQTPDVKKNFSQSDFGDIWADEQPASSNRPREGKTGDDEISRLFPEF</sequence>
<comment type="caution">
    <text evidence="2">The sequence shown here is derived from an EMBL/GenBank/DDBJ whole genome shotgun (WGS) entry which is preliminary data.</text>
</comment>
<evidence type="ECO:0000313" key="2">
    <source>
        <dbReference type="EMBL" id="NHC37960.1"/>
    </source>
</evidence>
<evidence type="ECO:0000313" key="3">
    <source>
        <dbReference type="Proteomes" id="UP000031532"/>
    </source>
</evidence>
<feature type="region of interest" description="Disordered" evidence="1">
    <location>
        <begin position="88"/>
        <end position="113"/>
    </location>
</feature>